<feature type="domain" description="RPW8" evidence="3">
    <location>
        <begin position="48"/>
        <end position="195"/>
    </location>
</feature>
<dbReference type="InterPro" id="IPR027417">
    <property type="entry name" value="P-loop_NTPase"/>
</dbReference>
<dbReference type="Gene3D" id="3.80.10.10">
    <property type="entry name" value="Ribonuclease Inhibitor"/>
    <property type="match status" value="1"/>
</dbReference>
<dbReference type="PANTHER" id="PTHR36766">
    <property type="entry name" value="PLANT BROAD-SPECTRUM MILDEW RESISTANCE PROTEIN RPW8"/>
    <property type="match status" value="1"/>
</dbReference>
<dbReference type="Gene3D" id="1.10.10.10">
    <property type="entry name" value="Winged helix-like DNA-binding domain superfamily/Winged helix DNA-binding domain"/>
    <property type="match status" value="1"/>
</dbReference>
<dbReference type="InterPro" id="IPR036388">
    <property type="entry name" value="WH-like_DNA-bd_sf"/>
</dbReference>
<comment type="similarity">
    <text evidence="1">Belongs to the disease resistance NB-LRR family.</text>
</comment>
<dbReference type="EMBL" id="JAGKQM010000019">
    <property type="protein sequence ID" value="KAH0861573.1"/>
    <property type="molecule type" value="Genomic_DNA"/>
</dbReference>
<dbReference type="PROSITE" id="PS51153">
    <property type="entry name" value="RPW8"/>
    <property type="match status" value="1"/>
</dbReference>
<dbReference type="PRINTS" id="PR00364">
    <property type="entry name" value="DISEASERSIST"/>
</dbReference>
<proteinExistence type="inferred from homology"/>
<evidence type="ECO:0000313" key="4">
    <source>
        <dbReference type="EMBL" id="KAH0861573.1"/>
    </source>
</evidence>
<dbReference type="SUPFAM" id="SSF52058">
    <property type="entry name" value="L domain-like"/>
    <property type="match status" value="1"/>
</dbReference>
<evidence type="ECO:0000256" key="1">
    <source>
        <dbReference type="ARBA" id="ARBA00008894"/>
    </source>
</evidence>
<sequence>MNSELRRSFMSGSHVSRLLLYFTPPWGTFLLQFFFHHTPTIPSLSLSLIMAELIGGEVVTELVKQLFAVSKKALRCRGVAENLATMIAGVQPTIKEIVYSGVEVSAHRQVQLRMFSETLDKCKKLTDKVLKCNRWNMVRQLYHAKKMEDLEKKISRFIQGLPLHVLCDVHHLRADSEVRFDRIDRGFDSLSEKMGSMKIRGGGLVQEEMKAGEAAMEMLTEGDLGNLGVGLELGKRKVKEMMFGLKDEGGLVGISGMSGHFGRRVLFLTVSQSPNIEELKAIIWGFLTGNEDGFGATLPEPVGQTQRLVILDDVWTREALDKLMFKIPGTTTLVVSRSKLADPRTTYEVELLNENEATSLFCLSAFNEKSVPFGYSKELVKQVVAECKGLPLSLKVVGASLKGRPEKYWEGVVKRLSKGEPADETHESRVFAQIEATLETLDPKTRECFMDMGAFPEDKKIPLDVIINMWVEMFGAMYTSYYDIFVTQHDVLRDLALHLSNRGRVNKRERLLMPRRESVLPKEWERRNDEAYNARIVSIHTGKNWLHKEMTEMEWFDMELPKAEVLILNFSAESYVLPPFIAKMGRLRALVIINNGMSPAHLHDFSTFTNLAKLKSLWLERVHVPELSTSTVPLKSLRKMSLILCKINNSFDQTSVDMSQIFPNLSDLTIDHCDDLVELPTTVCGITSLNSISITNCPRISELPKNLSKLKALQLLRLYACLELKALPVEICELPRLKYLDISQCVNLSFLPEEIGKVRTLEKIDMRECSLTSIPSSAASLTSLRHVICDVETLWMWEHVEKVVPGLRVEGAEKCFSLDWLNE</sequence>
<name>A0ABQ7Y069_BRANA</name>
<keyword evidence="2" id="KW-0611">Plant defense</keyword>
<comment type="caution">
    <text evidence="4">The sequence shown here is derived from an EMBL/GenBank/DDBJ whole genome shotgun (WGS) entry which is preliminary data.</text>
</comment>
<dbReference type="Gene3D" id="1.10.8.430">
    <property type="entry name" value="Helical domain of apoptotic protease-activating factors"/>
    <property type="match status" value="1"/>
</dbReference>
<reference evidence="4 5" key="1">
    <citation type="submission" date="2021-05" db="EMBL/GenBank/DDBJ databases">
        <title>Genome Assembly of Synthetic Allotetraploid Brassica napus Reveals Homoeologous Exchanges between Subgenomes.</title>
        <authorList>
            <person name="Davis J.T."/>
        </authorList>
    </citation>
    <scope>NUCLEOTIDE SEQUENCE [LARGE SCALE GENOMIC DNA]</scope>
    <source>
        <strain evidence="5">cv. Da-Ae</strain>
        <tissue evidence="4">Seedling</tissue>
    </source>
</reference>
<evidence type="ECO:0000259" key="3">
    <source>
        <dbReference type="PROSITE" id="PS51153"/>
    </source>
</evidence>
<dbReference type="PANTHER" id="PTHR36766:SF25">
    <property type="entry name" value="DISEASE RESISTANCE PROTEIN ADR1"/>
    <property type="match status" value="1"/>
</dbReference>
<accession>A0ABQ7Y069</accession>
<organism evidence="4 5">
    <name type="scientific">Brassica napus</name>
    <name type="common">Rape</name>
    <dbReference type="NCBI Taxonomy" id="3708"/>
    <lineage>
        <taxon>Eukaryota</taxon>
        <taxon>Viridiplantae</taxon>
        <taxon>Streptophyta</taxon>
        <taxon>Embryophyta</taxon>
        <taxon>Tracheophyta</taxon>
        <taxon>Spermatophyta</taxon>
        <taxon>Magnoliopsida</taxon>
        <taxon>eudicotyledons</taxon>
        <taxon>Gunneridae</taxon>
        <taxon>Pentapetalae</taxon>
        <taxon>rosids</taxon>
        <taxon>malvids</taxon>
        <taxon>Brassicales</taxon>
        <taxon>Brassicaceae</taxon>
        <taxon>Brassiceae</taxon>
        <taxon>Brassica</taxon>
    </lineage>
</organism>
<evidence type="ECO:0000256" key="2">
    <source>
        <dbReference type="ARBA" id="ARBA00022821"/>
    </source>
</evidence>
<evidence type="ECO:0000313" key="5">
    <source>
        <dbReference type="Proteomes" id="UP000824890"/>
    </source>
</evidence>
<dbReference type="SUPFAM" id="SSF52540">
    <property type="entry name" value="P-loop containing nucleoside triphosphate hydrolases"/>
    <property type="match status" value="1"/>
</dbReference>
<protein>
    <recommendedName>
        <fullName evidence="3">RPW8 domain-containing protein</fullName>
    </recommendedName>
</protein>
<dbReference type="InterPro" id="IPR042197">
    <property type="entry name" value="Apaf_helical"/>
</dbReference>
<dbReference type="Proteomes" id="UP000824890">
    <property type="component" value="Unassembled WGS sequence"/>
</dbReference>
<keyword evidence="5" id="KW-1185">Reference proteome</keyword>
<dbReference type="InterPro" id="IPR008808">
    <property type="entry name" value="Powdery_mildew-R_dom"/>
</dbReference>
<dbReference type="InterPro" id="IPR032675">
    <property type="entry name" value="LRR_dom_sf"/>
</dbReference>
<dbReference type="Pfam" id="PF05659">
    <property type="entry name" value="RPW8"/>
    <property type="match status" value="1"/>
</dbReference>
<gene>
    <name evidence="4" type="ORF">HID58_089834</name>
</gene>